<dbReference type="InterPro" id="IPR036388">
    <property type="entry name" value="WH-like_DNA-bd_sf"/>
</dbReference>
<gene>
    <name evidence="3" type="ORF">HMPREF9449_01937</name>
</gene>
<proteinExistence type="predicted"/>
<evidence type="ECO:0000259" key="2">
    <source>
        <dbReference type="PROSITE" id="PS00622"/>
    </source>
</evidence>
<dbReference type="InterPro" id="IPR016032">
    <property type="entry name" value="Sig_transdc_resp-reg_C-effctor"/>
</dbReference>
<dbReference type="GO" id="GO:0003677">
    <property type="term" value="F:DNA binding"/>
    <property type="evidence" value="ECO:0007669"/>
    <property type="project" value="InterPro"/>
</dbReference>
<keyword evidence="1" id="KW-0472">Membrane</keyword>
<dbReference type="AlphaFoldDB" id="H1DJ65"/>
<sequence>MYFLCEQRPDLPILQWRTKYWEARYRVFHAELEEAQHLLEEAAQQINPDKYPYDRARIIGLQSQIYLMRGDFLESYKGYRQVSAFYSRINDTLMLANTCVNTGVIMQNLEDWNRALDFFEQADSCFNILGTPHFRQKNRLNLSNALYRLGEEERAVKILEELLDAPECCADTSFKINVLLSLFSYTHRQDQAEAAYQLAKAYGNKKLTAKSATGLAAGYLQAGREEQSLPLYRKALAYINENRDYEFILPVLQGMTNTFAALKNIDSAYYYLCHFEAARDSLSVANGLAEIRHMDSRAAIEHYEYRLSHLREKSLWQSRLMFLLFFTVACIAAFVCYIFWTRRHKERILKQLREAENKELCIRLEHETLYKEQLRREVDSRNRELAERVLAINTRNRMLNELKQQLDKERQTGNIPQAVTTRLKQYIMNQHVPDEEEGTFFHVHFEGIYPGFFSRLQEAHPDLSEHEMRFCAYVRMGMDNKMIARILFVQPDSIKKLRHRIRKKVSLPPDDSLENYLRTI</sequence>
<feature type="transmembrane region" description="Helical" evidence="1">
    <location>
        <begin position="320"/>
        <end position="340"/>
    </location>
</feature>
<dbReference type="HOGENOM" id="CLU_460543_0_0_10"/>
<dbReference type="EMBL" id="ADMC01000025">
    <property type="protein sequence ID" value="EHP46320.1"/>
    <property type="molecule type" value="Genomic_DNA"/>
</dbReference>
<dbReference type="STRING" id="742817.HMPREF9449_01937"/>
<dbReference type="SUPFAM" id="SSF46894">
    <property type="entry name" value="C-terminal effector domain of the bipartite response regulators"/>
    <property type="match status" value="1"/>
</dbReference>
<feature type="domain" description="HTH luxR-type" evidence="2">
    <location>
        <begin position="477"/>
        <end position="504"/>
    </location>
</feature>
<dbReference type="eggNOG" id="COG1595">
    <property type="taxonomic scope" value="Bacteria"/>
</dbReference>
<dbReference type="Gene3D" id="1.25.40.10">
    <property type="entry name" value="Tetratricopeptide repeat domain"/>
    <property type="match status" value="1"/>
</dbReference>
<dbReference type="SUPFAM" id="SSF48452">
    <property type="entry name" value="TPR-like"/>
    <property type="match status" value="1"/>
</dbReference>
<dbReference type="InterPro" id="IPR011990">
    <property type="entry name" value="TPR-like_helical_dom_sf"/>
</dbReference>
<dbReference type="InterPro" id="IPR000792">
    <property type="entry name" value="Tscrpt_reg_LuxR_C"/>
</dbReference>
<dbReference type="GO" id="GO:0006355">
    <property type="term" value="P:regulation of DNA-templated transcription"/>
    <property type="evidence" value="ECO:0007669"/>
    <property type="project" value="InterPro"/>
</dbReference>
<keyword evidence="1" id="KW-0812">Transmembrane</keyword>
<organism evidence="3 4">
    <name type="scientific">Odoribacter laneus YIT 12061</name>
    <dbReference type="NCBI Taxonomy" id="742817"/>
    <lineage>
        <taxon>Bacteria</taxon>
        <taxon>Pseudomonadati</taxon>
        <taxon>Bacteroidota</taxon>
        <taxon>Bacteroidia</taxon>
        <taxon>Bacteroidales</taxon>
        <taxon>Odoribacteraceae</taxon>
        <taxon>Odoribacter</taxon>
    </lineage>
</organism>
<dbReference type="PATRIC" id="fig|742817.3.peg.2063"/>
<protein>
    <recommendedName>
        <fullName evidence="2">HTH luxR-type domain-containing protein</fullName>
    </recommendedName>
</protein>
<evidence type="ECO:0000313" key="4">
    <source>
        <dbReference type="Proteomes" id="UP000004892"/>
    </source>
</evidence>
<dbReference type="Proteomes" id="UP000004892">
    <property type="component" value="Unassembled WGS sequence"/>
</dbReference>
<comment type="caution">
    <text evidence="3">The sequence shown here is derived from an EMBL/GenBank/DDBJ whole genome shotgun (WGS) entry which is preliminary data.</text>
</comment>
<keyword evidence="4" id="KW-1185">Reference proteome</keyword>
<evidence type="ECO:0000313" key="3">
    <source>
        <dbReference type="EMBL" id="EHP46320.1"/>
    </source>
</evidence>
<dbReference type="Gene3D" id="1.10.10.10">
    <property type="entry name" value="Winged helix-like DNA-binding domain superfamily/Winged helix DNA-binding domain"/>
    <property type="match status" value="1"/>
</dbReference>
<accession>H1DJ65</accession>
<reference evidence="3 4" key="1">
    <citation type="submission" date="2012-01" db="EMBL/GenBank/DDBJ databases">
        <title>The Genome Sequence of Odoribacter laneus YIT 12061.</title>
        <authorList>
            <consortium name="The Broad Institute Genome Sequencing Platform"/>
            <person name="Earl A."/>
            <person name="Ward D."/>
            <person name="Feldgarden M."/>
            <person name="Gevers D."/>
            <person name="Morotomi M."/>
            <person name="Young S.K."/>
            <person name="Zeng Q."/>
            <person name="Gargeya S."/>
            <person name="Fitzgerald M."/>
            <person name="Haas B."/>
            <person name="Abouelleil A."/>
            <person name="Alvarado L."/>
            <person name="Arachchi H.M."/>
            <person name="Berlin A."/>
            <person name="Chapman S.B."/>
            <person name="Gearin G."/>
            <person name="Goldberg J."/>
            <person name="Griggs A."/>
            <person name="Gujja S."/>
            <person name="Hansen M."/>
            <person name="Heiman D."/>
            <person name="Howarth C."/>
            <person name="Larimer J."/>
            <person name="Lui A."/>
            <person name="MacDonald P.J.P."/>
            <person name="McCowen C."/>
            <person name="Montmayeur A."/>
            <person name="Murphy C."/>
            <person name="Neiman D."/>
            <person name="Pearson M."/>
            <person name="Priest M."/>
            <person name="Roberts A."/>
            <person name="Saif S."/>
            <person name="Shea T."/>
            <person name="Sisk P."/>
            <person name="Stolte C."/>
            <person name="Sykes S."/>
            <person name="Wortman J."/>
            <person name="Nusbaum C."/>
            <person name="Birren B."/>
        </authorList>
    </citation>
    <scope>NUCLEOTIDE SEQUENCE [LARGE SCALE GENOMIC DNA]</scope>
    <source>
        <strain evidence="3 4">YIT 12061</strain>
    </source>
</reference>
<name>H1DJ65_9BACT</name>
<evidence type="ECO:0000256" key="1">
    <source>
        <dbReference type="SAM" id="Phobius"/>
    </source>
</evidence>
<keyword evidence="1" id="KW-1133">Transmembrane helix</keyword>
<dbReference type="PROSITE" id="PS00622">
    <property type="entry name" value="HTH_LUXR_1"/>
    <property type="match status" value="1"/>
</dbReference>